<keyword evidence="11 23" id="KW-0808">Transferase</keyword>
<evidence type="ECO:0000256" key="20">
    <source>
        <dbReference type="ARBA" id="ARBA00034000"/>
    </source>
</evidence>
<evidence type="ECO:0000256" key="15">
    <source>
        <dbReference type="ARBA" id="ARBA00023136"/>
    </source>
</evidence>
<evidence type="ECO:0000256" key="25">
    <source>
        <dbReference type="SAM" id="Phobius"/>
    </source>
</evidence>
<dbReference type="GO" id="GO:0009252">
    <property type="term" value="P:peptidoglycan biosynthetic process"/>
    <property type="evidence" value="ECO:0007669"/>
    <property type="project" value="UniProtKB-UniRule"/>
</dbReference>
<dbReference type="GO" id="GO:0071555">
    <property type="term" value="P:cell wall organization"/>
    <property type="evidence" value="ECO:0007669"/>
    <property type="project" value="UniProtKB-UniRule"/>
</dbReference>
<keyword evidence="16" id="KW-0046">Antibiotic resistance</keyword>
<protein>
    <recommendedName>
        <fullName evidence="6 22">Penicillin-binding protein 1B</fullName>
        <shortName evidence="23">PBP-1b</shortName>
        <shortName evidence="23">PBP1b</shortName>
    </recommendedName>
    <alternativeName>
        <fullName evidence="19 23">Murein polymerase</fullName>
    </alternativeName>
</protein>
<evidence type="ECO:0000256" key="11">
    <source>
        <dbReference type="ARBA" id="ARBA00022679"/>
    </source>
</evidence>
<dbReference type="InterPro" id="IPR028166">
    <property type="entry name" value="UB2H"/>
</dbReference>
<dbReference type="GO" id="GO:0005886">
    <property type="term" value="C:plasma membrane"/>
    <property type="evidence" value="ECO:0007669"/>
    <property type="project" value="UniProtKB-SubCell"/>
</dbReference>
<dbReference type="GO" id="GO:0008955">
    <property type="term" value="F:peptidoglycan glycosyltransferase activity"/>
    <property type="evidence" value="ECO:0007669"/>
    <property type="project" value="UniProtKB-UniRule"/>
</dbReference>
<evidence type="ECO:0000256" key="22">
    <source>
        <dbReference type="NCBIfam" id="TIGR02071"/>
    </source>
</evidence>
<gene>
    <name evidence="29" type="primary">mrcB</name>
    <name evidence="29" type="ORF">FNG02_15110</name>
</gene>
<dbReference type="InterPro" id="IPR036950">
    <property type="entry name" value="PBP_transglycosylase"/>
</dbReference>
<evidence type="ECO:0000259" key="28">
    <source>
        <dbReference type="Pfam" id="PF14814"/>
    </source>
</evidence>
<evidence type="ECO:0000256" key="9">
    <source>
        <dbReference type="ARBA" id="ARBA00022670"/>
    </source>
</evidence>
<dbReference type="Pfam" id="PF14814">
    <property type="entry name" value="UB2H"/>
    <property type="match status" value="1"/>
</dbReference>
<dbReference type="Pfam" id="PF00912">
    <property type="entry name" value="Transgly"/>
    <property type="match status" value="1"/>
</dbReference>
<evidence type="ECO:0000256" key="16">
    <source>
        <dbReference type="ARBA" id="ARBA00023251"/>
    </source>
</evidence>
<dbReference type="PANTHER" id="PTHR32282">
    <property type="entry name" value="BINDING PROTEIN TRANSPEPTIDASE, PUTATIVE-RELATED"/>
    <property type="match status" value="1"/>
</dbReference>
<dbReference type="Gene3D" id="1.10.3810.10">
    <property type="entry name" value="Biosynthetic peptidoglycan transglycosylase-like"/>
    <property type="match status" value="1"/>
</dbReference>
<dbReference type="GO" id="GO:0006508">
    <property type="term" value="P:proteolysis"/>
    <property type="evidence" value="ECO:0007669"/>
    <property type="project" value="UniProtKB-KW"/>
</dbReference>
<evidence type="ECO:0000256" key="4">
    <source>
        <dbReference type="ARBA" id="ARBA00007090"/>
    </source>
</evidence>
<keyword evidence="12" id="KW-0378">Hydrolase</keyword>
<comment type="catalytic activity">
    <reaction evidence="21">
        <text>[GlcNAc-(1-&gt;4)-Mur2Ac(oyl-L-Ala-gamma-D-Glu-L-Lys-D-Ala-D-Ala)](n)-di-trans,octa-cis-undecaprenyl diphosphate + beta-D-GlcNAc-(1-&gt;4)-Mur2Ac(oyl-L-Ala-gamma-D-Glu-L-Lys-D-Ala-D-Ala)-di-trans,octa-cis-undecaprenyl diphosphate = [GlcNAc-(1-&gt;4)-Mur2Ac(oyl-L-Ala-gamma-D-Glu-L-Lys-D-Ala-D-Ala)](n+1)-di-trans,octa-cis-undecaprenyl diphosphate + di-trans,octa-cis-undecaprenyl diphosphate + H(+)</text>
        <dbReference type="Rhea" id="RHEA:23708"/>
        <dbReference type="Rhea" id="RHEA-COMP:9602"/>
        <dbReference type="Rhea" id="RHEA-COMP:9603"/>
        <dbReference type="ChEBI" id="CHEBI:15378"/>
        <dbReference type="ChEBI" id="CHEBI:58405"/>
        <dbReference type="ChEBI" id="CHEBI:60033"/>
        <dbReference type="ChEBI" id="CHEBI:78435"/>
        <dbReference type="EC" id="2.4.99.28"/>
    </reaction>
</comment>
<dbReference type="InterPro" id="IPR023346">
    <property type="entry name" value="Lysozyme-like_dom_sf"/>
</dbReference>
<evidence type="ECO:0000256" key="3">
    <source>
        <dbReference type="ARBA" id="ARBA00004752"/>
    </source>
</evidence>
<keyword evidence="25" id="KW-0812">Transmembrane</keyword>
<dbReference type="AlphaFoldDB" id="A0A5Y2ZZE9"/>
<evidence type="ECO:0000259" key="26">
    <source>
        <dbReference type="Pfam" id="PF00905"/>
    </source>
</evidence>
<dbReference type="InterPro" id="IPR050396">
    <property type="entry name" value="Glycosyltr_51/Transpeptidase"/>
</dbReference>
<dbReference type="PANTHER" id="PTHR32282:SF11">
    <property type="entry name" value="PENICILLIN-BINDING PROTEIN 1B"/>
    <property type="match status" value="1"/>
</dbReference>
<comment type="function">
    <text evidence="1 23">Cell wall formation. Synthesis of cross-linked peptidoglycan from the lipid intermediates. The enzyme has a penicillin-insensitive transglycosylase N-terminal domain (formation of linear glycan strands) and a penicillin-sensitive transpeptidase C-terminal domain (cross-linking of the peptide subunits).</text>
</comment>
<dbReference type="InterPro" id="IPR012338">
    <property type="entry name" value="Beta-lactam/transpept-like"/>
</dbReference>
<evidence type="ECO:0000256" key="1">
    <source>
        <dbReference type="ARBA" id="ARBA00002624"/>
    </source>
</evidence>
<keyword evidence="13 23" id="KW-0133">Cell shape</keyword>
<feature type="transmembrane region" description="Helical" evidence="25">
    <location>
        <begin position="21"/>
        <end position="41"/>
    </location>
</feature>
<evidence type="ECO:0000256" key="24">
    <source>
        <dbReference type="PIRSR" id="PIRSR002799-1"/>
    </source>
</evidence>
<organism evidence="29">
    <name type="scientific">Salmonella enterica</name>
    <name type="common">Salmonella choleraesuis</name>
    <dbReference type="NCBI Taxonomy" id="28901"/>
    <lineage>
        <taxon>Bacteria</taxon>
        <taxon>Pseudomonadati</taxon>
        <taxon>Pseudomonadota</taxon>
        <taxon>Gammaproteobacteria</taxon>
        <taxon>Enterobacterales</taxon>
        <taxon>Enterobacteriaceae</taxon>
        <taxon>Salmonella</taxon>
    </lineage>
</organism>
<evidence type="ECO:0000256" key="8">
    <source>
        <dbReference type="ARBA" id="ARBA00022645"/>
    </source>
</evidence>
<evidence type="ECO:0000256" key="21">
    <source>
        <dbReference type="ARBA" id="ARBA00049902"/>
    </source>
</evidence>
<proteinExistence type="inferred from homology"/>
<evidence type="ECO:0000256" key="23">
    <source>
        <dbReference type="PIRNR" id="PIRNR002799"/>
    </source>
</evidence>
<dbReference type="Gene3D" id="3.40.710.10">
    <property type="entry name" value="DD-peptidase/beta-lactamase superfamily"/>
    <property type="match status" value="1"/>
</dbReference>
<feature type="active site" description="Proton donor; for transglycosylase activity" evidence="24">
    <location>
        <position position="190"/>
    </location>
</feature>
<evidence type="ECO:0000256" key="6">
    <source>
        <dbReference type="ARBA" id="ARBA00018637"/>
    </source>
</evidence>
<dbReference type="GO" id="GO:0008658">
    <property type="term" value="F:penicillin binding"/>
    <property type="evidence" value="ECO:0007669"/>
    <property type="project" value="UniProtKB-UniRule"/>
</dbReference>
<dbReference type="GO" id="GO:0030288">
    <property type="term" value="C:outer membrane-bounded periplasmic space"/>
    <property type="evidence" value="ECO:0007669"/>
    <property type="project" value="TreeGrafter"/>
</dbReference>
<keyword evidence="7" id="KW-1003">Cell membrane</keyword>
<sequence>MTPDKKDPRKKIKSNKKIPQLILASMLVCIAMGIVWIYYLIKDIDQQIESHMHTGIWEMPAKIYSRSWVFSRGESVNIEYLRSVLETSRYHLSSSLKKTGDYALSNSEILIYKRGFVYPNHVSTPKKIRVKFSGEVISSITEIEEGISISSIEIEPTFVSMLYSSDEENRIFQRLDSFPKSFIKMLVATEDRQYWSHYGINPIAIFRAFIQNILAGKTVQGGSTLTQQVVKNMFLTRERTYTRKIKEIVMSIIFDFKFSKRKILEIYLNEVYLGQDGSHGIYGFPLASTYYFGRPINELNISQQAMLIGMAKGASLYNPWTNPKSTRVRRNQVLQAAFNTKTITSDSYHQAIHSNISVLEKGTVFIQYPALINRLKKEIINNKSIDVSELSGSKIFSSFDPLAQKSAELAVTRTMMKISNRSSKKNLQAALIVIESKTGNIRAIVGDRDVKYNGFDRASDSKRQIGSLVKPFVYLTALQNPNLYRLNTWIEDKPVNIDLGNNKFWSPRNHNRKYSGQVMLVDALARSVNVATVNLGLAVGINSISDVIRSTGITHAKITKTPSMLLGTLDMSPLELAKGYQTIANLGRYTGSNSVEVIVNKRDKIIYQLKKTSNQTIPSQAAWLTLYAMQQSVQIGTSRRLGKEFQNLKLAGKTGTSSNNRDSWFVGIDGHNVVLAWAGLDNNQPSGLWGANGSLLITKAFFEINGASILSLSRPPDIHMNAVNTNGEYVCVKGTSSVKRYLPVWLTQGNVCDSEKQLYPVSVNKPYTPQSLDSLF</sequence>
<keyword evidence="25" id="KW-1133">Transmembrane helix</keyword>
<feature type="domain" description="Bifunctional transglycosylase second" evidence="28">
    <location>
        <begin position="73"/>
        <end position="149"/>
    </location>
</feature>
<dbReference type="UniPathway" id="UPA00219"/>
<evidence type="ECO:0000259" key="27">
    <source>
        <dbReference type="Pfam" id="PF00912"/>
    </source>
</evidence>
<keyword evidence="9" id="KW-0645">Protease</keyword>
<dbReference type="GO" id="GO:0046677">
    <property type="term" value="P:response to antibiotic"/>
    <property type="evidence" value="ECO:0007669"/>
    <property type="project" value="UniProtKB-UniRule"/>
</dbReference>
<dbReference type="PIRSF" id="PIRSF002799">
    <property type="entry name" value="PBP_1b"/>
    <property type="match status" value="1"/>
</dbReference>
<evidence type="ECO:0000256" key="2">
    <source>
        <dbReference type="ARBA" id="ARBA00004236"/>
    </source>
</evidence>
<dbReference type="GO" id="GO:0009274">
    <property type="term" value="C:peptidoglycan-based cell wall"/>
    <property type="evidence" value="ECO:0007669"/>
    <property type="project" value="UniProtKB-UniRule"/>
</dbReference>
<feature type="domain" description="Glycosyl transferase family 51" evidence="27">
    <location>
        <begin position="166"/>
        <end position="336"/>
    </location>
</feature>
<evidence type="ECO:0000256" key="14">
    <source>
        <dbReference type="ARBA" id="ARBA00022984"/>
    </source>
</evidence>
<dbReference type="SUPFAM" id="SSF56601">
    <property type="entry name" value="beta-lactamase/transpeptidase-like"/>
    <property type="match status" value="1"/>
</dbReference>
<dbReference type="InterPro" id="IPR001460">
    <property type="entry name" value="PCN-bd_Tpept"/>
</dbReference>
<keyword evidence="8" id="KW-0121">Carboxypeptidase</keyword>
<feature type="domain" description="Penicillin-binding protein transpeptidase" evidence="26">
    <location>
        <begin position="431"/>
        <end position="676"/>
    </location>
</feature>
<name>A0A5Y2ZZE9_SALER</name>
<keyword evidence="18 23" id="KW-0961">Cell wall biogenesis/degradation</keyword>
<comment type="pathway">
    <text evidence="3 23">Cell wall biogenesis; peptidoglycan biosynthesis.</text>
</comment>
<reference evidence="29" key="1">
    <citation type="submission" date="2019-07" db="EMBL/GenBank/DDBJ databases">
        <authorList>
            <consortium name="PulseNet: The National Subtyping Network for Foodborne Disease Surveillance"/>
            <person name="Tarr C.L."/>
            <person name="Trees E."/>
            <person name="Katz L.S."/>
            <person name="Carleton-Romer H.A."/>
            <person name="Stroika S."/>
            <person name="Kucerova Z."/>
            <person name="Roache K.F."/>
            <person name="Sabol A.L."/>
            <person name="Besser J."/>
            <person name="Gerner-Smidt P."/>
        </authorList>
    </citation>
    <scope>NUCLEOTIDE SEQUENCE</scope>
    <source>
        <strain evidence="29">PNUSAS081329</strain>
    </source>
</reference>
<evidence type="ECO:0000313" key="29">
    <source>
        <dbReference type="EMBL" id="ECG8066799.1"/>
    </source>
</evidence>
<keyword evidence="17" id="KW-0511">Multifunctional enzyme</keyword>
<comment type="similarity">
    <text evidence="4 23">In the C-terminal section; belongs to the transpeptidase family.</text>
</comment>
<evidence type="ECO:0000256" key="19">
    <source>
        <dbReference type="ARBA" id="ARBA00032454"/>
    </source>
</evidence>
<dbReference type="SUPFAM" id="SSF53955">
    <property type="entry name" value="Lysozyme-like"/>
    <property type="match status" value="1"/>
</dbReference>
<dbReference type="GO" id="GO:0008360">
    <property type="term" value="P:regulation of cell shape"/>
    <property type="evidence" value="ECO:0007669"/>
    <property type="project" value="UniProtKB-UniRule"/>
</dbReference>
<comment type="caution">
    <text evidence="29">The sequence shown here is derived from an EMBL/GenBank/DDBJ whole genome shotgun (WGS) entry which is preliminary data.</text>
</comment>
<evidence type="ECO:0000256" key="12">
    <source>
        <dbReference type="ARBA" id="ARBA00022801"/>
    </source>
</evidence>
<evidence type="ECO:0000256" key="10">
    <source>
        <dbReference type="ARBA" id="ARBA00022676"/>
    </source>
</evidence>
<comment type="similarity">
    <text evidence="5 23">In the N-terminal section; belongs to the glycosyltransferase 51 family.</text>
</comment>
<dbReference type="Pfam" id="PF00905">
    <property type="entry name" value="Transpeptidase"/>
    <property type="match status" value="1"/>
</dbReference>
<accession>A0A5Y2ZZE9</accession>
<comment type="catalytic activity">
    <reaction evidence="20">
        <text>Preferential cleavage: (Ac)2-L-Lys-D-Ala-|-D-Ala. Also transpeptidation of peptidyl-alanyl moieties that are N-acyl substituents of D-alanine.</text>
        <dbReference type="EC" id="3.4.16.4"/>
    </reaction>
</comment>
<dbReference type="EMBL" id="AAIPPN010000005">
    <property type="protein sequence ID" value="ECG8066799.1"/>
    <property type="molecule type" value="Genomic_DNA"/>
</dbReference>
<keyword evidence="15 25" id="KW-0472">Membrane</keyword>
<evidence type="ECO:0000256" key="18">
    <source>
        <dbReference type="ARBA" id="ARBA00023316"/>
    </source>
</evidence>
<evidence type="ECO:0000256" key="13">
    <source>
        <dbReference type="ARBA" id="ARBA00022960"/>
    </source>
</evidence>
<dbReference type="GO" id="GO:0009002">
    <property type="term" value="F:serine-type D-Ala-D-Ala carboxypeptidase activity"/>
    <property type="evidence" value="ECO:0007669"/>
    <property type="project" value="UniProtKB-EC"/>
</dbReference>
<feature type="active site" description="Acyl-ester intermediate; for transpeptidase activity" evidence="24">
    <location>
        <position position="467"/>
    </location>
</feature>
<comment type="subcellular location">
    <subcellularLocation>
        <location evidence="2">Cell membrane</location>
    </subcellularLocation>
</comment>
<dbReference type="NCBIfam" id="TIGR02071">
    <property type="entry name" value="PBP_1b"/>
    <property type="match status" value="1"/>
</dbReference>
<keyword evidence="10 23" id="KW-0328">Glycosyltransferase</keyword>
<dbReference type="InterPro" id="IPR001264">
    <property type="entry name" value="Glyco_trans_51"/>
</dbReference>
<dbReference type="Gene3D" id="3.30.2060.10">
    <property type="entry name" value="Penicillin-binding protein 1b domain"/>
    <property type="match status" value="1"/>
</dbReference>
<dbReference type="InterPro" id="IPR011813">
    <property type="entry name" value="PBP_1b"/>
</dbReference>
<evidence type="ECO:0000256" key="7">
    <source>
        <dbReference type="ARBA" id="ARBA00022475"/>
    </source>
</evidence>
<keyword evidence="14 23" id="KW-0573">Peptidoglycan synthesis</keyword>
<evidence type="ECO:0000256" key="17">
    <source>
        <dbReference type="ARBA" id="ARBA00023268"/>
    </source>
</evidence>
<evidence type="ECO:0000256" key="5">
    <source>
        <dbReference type="ARBA" id="ARBA00007739"/>
    </source>
</evidence>